<keyword evidence="4" id="KW-1185">Reference proteome</keyword>
<proteinExistence type="predicted"/>
<protein>
    <submittedName>
        <fullName evidence="3">ABC transporter substrate-binding protein</fullName>
    </submittedName>
</protein>
<reference evidence="3 4" key="1">
    <citation type="submission" date="2023-03" db="EMBL/GenBank/DDBJ databases">
        <title>Genome sequence of Microbacterium sp. KACC 23027.</title>
        <authorList>
            <person name="Kim S."/>
            <person name="Heo J."/>
            <person name="Kwon S.-W."/>
        </authorList>
    </citation>
    <scope>NUCLEOTIDE SEQUENCE [LARGE SCALE GENOMIC DNA]</scope>
    <source>
        <strain evidence="3 4">KACC 23027</strain>
    </source>
</reference>
<evidence type="ECO:0000313" key="4">
    <source>
        <dbReference type="Proteomes" id="UP001214553"/>
    </source>
</evidence>
<dbReference type="Gene3D" id="3.40.190.10">
    <property type="entry name" value="Periplasmic binding protein-like II"/>
    <property type="match status" value="2"/>
</dbReference>
<evidence type="ECO:0000256" key="1">
    <source>
        <dbReference type="ARBA" id="ARBA00022729"/>
    </source>
</evidence>
<dbReference type="PANTHER" id="PTHR30006">
    <property type="entry name" value="THIAMINE-BINDING PERIPLASMIC PROTEIN-RELATED"/>
    <property type="match status" value="1"/>
</dbReference>
<evidence type="ECO:0000256" key="2">
    <source>
        <dbReference type="SAM" id="SignalP"/>
    </source>
</evidence>
<feature type="signal peptide" evidence="2">
    <location>
        <begin position="1"/>
        <end position="37"/>
    </location>
</feature>
<organism evidence="3 4">
    <name type="scientific">Microbacterium horticulturae</name>
    <dbReference type="NCBI Taxonomy" id="3028316"/>
    <lineage>
        <taxon>Bacteria</taxon>
        <taxon>Bacillati</taxon>
        <taxon>Actinomycetota</taxon>
        <taxon>Actinomycetes</taxon>
        <taxon>Micrococcales</taxon>
        <taxon>Microbacteriaceae</taxon>
        <taxon>Microbacterium</taxon>
    </lineage>
</organism>
<dbReference type="Proteomes" id="UP001214553">
    <property type="component" value="Chromosome"/>
</dbReference>
<dbReference type="RefSeq" id="WP_275277353.1">
    <property type="nucleotide sequence ID" value="NZ_CP119108.1"/>
</dbReference>
<name>A0ABY8BVT7_9MICO</name>
<dbReference type="EMBL" id="CP119108">
    <property type="protein sequence ID" value="WEG08015.1"/>
    <property type="molecule type" value="Genomic_DNA"/>
</dbReference>
<keyword evidence="1 2" id="KW-0732">Signal</keyword>
<evidence type="ECO:0000313" key="3">
    <source>
        <dbReference type="EMBL" id="WEG08015.1"/>
    </source>
</evidence>
<dbReference type="InterPro" id="IPR006059">
    <property type="entry name" value="SBP"/>
</dbReference>
<accession>A0ABY8BVT7</accession>
<dbReference type="PANTHER" id="PTHR30006:SF25">
    <property type="entry name" value="PHOSPHOGLYCERATE TRANSPORT REGULATORY PROTEIN PGTC"/>
    <property type="match status" value="1"/>
</dbReference>
<gene>
    <name evidence="3" type="ORF">PU630_12300</name>
</gene>
<sequence length="391" mass="42232">MNRLSRSSQPNRVRRWSTLAVASVAVFGMAATLSACSSDSGTKAPVNKIEQGTWPSYYPSDYGKIVDAAKKEGGELTIYSNTDQENWAPIFRDFKKKYPFVTKISANNLDSDEVFQKQLSEMSTGNAPADILVTNAVQAWAKYASEPDRVLDYTSPEMAKLPDYAQLLPGVAAMSMDPVGLAYNASLLGSDPTSIADLAKLVQADPAKFKNKITTRDVSGSFGFTVSKGFVDGNPDAWASLEKILPSARPETSSGTQIDKITSGEYLAGFFISSAVAFPQEEKASGIFKFVYPKDGTVVLGRGIGIAPKAPHANTAKLFLDFVLSEEGQNAVAEGGLTAYRDSVKQVEGRHTYQEIVDKAGEKAIIRVPYEITSDADVKAFTDKWNGLLGK</sequence>
<feature type="chain" id="PRO_5047155676" evidence="2">
    <location>
        <begin position="38"/>
        <end position="391"/>
    </location>
</feature>
<dbReference type="Pfam" id="PF13416">
    <property type="entry name" value="SBP_bac_8"/>
    <property type="match status" value="1"/>
</dbReference>
<dbReference type="SUPFAM" id="SSF53850">
    <property type="entry name" value="Periplasmic binding protein-like II"/>
    <property type="match status" value="1"/>
</dbReference>